<evidence type="ECO:0000313" key="5">
    <source>
        <dbReference type="RefSeq" id="XP_031554543.1"/>
    </source>
</evidence>
<dbReference type="InterPro" id="IPR015943">
    <property type="entry name" value="WD40/YVTN_repeat-like_dom_sf"/>
</dbReference>
<dbReference type="SMART" id="SM00564">
    <property type="entry name" value="PQQ"/>
    <property type="match status" value="6"/>
</dbReference>
<dbReference type="FunCoup" id="A0A6P8HHV0">
    <property type="interactions" value="1699"/>
</dbReference>
<reference evidence="5" key="1">
    <citation type="submission" date="2025-08" db="UniProtKB">
        <authorList>
            <consortium name="RefSeq"/>
        </authorList>
    </citation>
    <scope>IDENTIFICATION</scope>
    <source>
        <tissue evidence="5">Tentacle</tissue>
    </source>
</reference>
<gene>
    <name evidence="5" type="primary">LOC116291512</name>
</gene>
<dbReference type="InterPro" id="IPR052091">
    <property type="entry name" value="Beta-ala_Activ/Resist"/>
</dbReference>
<proteinExistence type="predicted"/>
<dbReference type="InterPro" id="IPR042099">
    <property type="entry name" value="ANL_N_sf"/>
</dbReference>
<organism evidence="4 5">
    <name type="scientific">Actinia tenebrosa</name>
    <name type="common">Australian red waratah sea anemone</name>
    <dbReference type="NCBI Taxonomy" id="6105"/>
    <lineage>
        <taxon>Eukaryota</taxon>
        <taxon>Metazoa</taxon>
        <taxon>Cnidaria</taxon>
        <taxon>Anthozoa</taxon>
        <taxon>Hexacorallia</taxon>
        <taxon>Actiniaria</taxon>
        <taxon>Actiniidae</taxon>
        <taxon>Actinia</taxon>
    </lineage>
</organism>
<dbReference type="PANTHER" id="PTHR44394:SF1">
    <property type="entry name" value="BETA-ALANINE-ACTIVATING ENZYME"/>
    <property type="match status" value="1"/>
</dbReference>
<feature type="unsure residue" description="E or Q" evidence="5">
    <location>
        <position position="1034"/>
    </location>
</feature>
<evidence type="ECO:0000259" key="3">
    <source>
        <dbReference type="Pfam" id="PF13570"/>
    </source>
</evidence>
<dbReference type="AlphaFoldDB" id="A0A6P8HHV0"/>
<dbReference type="Pfam" id="PF00501">
    <property type="entry name" value="AMP-binding"/>
    <property type="match status" value="1"/>
</dbReference>
<dbReference type="InterPro" id="IPR045851">
    <property type="entry name" value="AMP-bd_C_sf"/>
</dbReference>
<name>A0A6P8HHV0_ACTTE</name>
<feature type="domain" description="Pyrrolo-quinoline quinone repeat" evidence="3">
    <location>
        <begin position="806"/>
        <end position="1075"/>
    </location>
</feature>
<feature type="domain" description="AMP-dependent synthetase/ligase" evidence="2">
    <location>
        <begin position="25"/>
        <end position="409"/>
    </location>
</feature>
<dbReference type="Gene3D" id="2.130.10.10">
    <property type="entry name" value="YVTN repeat-like/Quinoprotein amine dehydrogenase"/>
    <property type="match status" value="3"/>
</dbReference>
<accession>A0A6P8HHV0</accession>
<dbReference type="KEGG" id="aten:116291512"/>
<dbReference type="GO" id="GO:0043041">
    <property type="term" value="P:amino acid activation for nonribosomal peptide biosynthetic process"/>
    <property type="evidence" value="ECO:0007669"/>
    <property type="project" value="TreeGrafter"/>
</dbReference>
<dbReference type="Proteomes" id="UP000515163">
    <property type="component" value="Unplaced"/>
</dbReference>
<dbReference type="Pfam" id="PF13570">
    <property type="entry name" value="Beta-prop_ACSF4"/>
    <property type="match status" value="1"/>
</dbReference>
<feature type="region of interest" description="Disordered" evidence="1">
    <location>
        <begin position="584"/>
        <end position="604"/>
    </location>
</feature>
<dbReference type="SUPFAM" id="SSF50998">
    <property type="entry name" value="Quinoprotein alcohol dehydrogenase-like"/>
    <property type="match status" value="1"/>
</dbReference>
<dbReference type="InterPro" id="IPR002372">
    <property type="entry name" value="PQQ_rpt_dom"/>
</dbReference>
<dbReference type="InParanoid" id="A0A6P8HHV0"/>
<evidence type="ECO:0000259" key="2">
    <source>
        <dbReference type="Pfam" id="PF00501"/>
    </source>
</evidence>
<dbReference type="Gene3D" id="3.40.50.12780">
    <property type="entry name" value="N-terminal domain of ligase-like"/>
    <property type="match status" value="1"/>
</dbReference>
<dbReference type="OrthoDB" id="408177at2759"/>
<keyword evidence="4" id="KW-1185">Reference proteome</keyword>
<dbReference type="RefSeq" id="XP_031554543.1">
    <property type="nucleotide sequence ID" value="XM_031698683.1"/>
</dbReference>
<evidence type="ECO:0000256" key="1">
    <source>
        <dbReference type="SAM" id="MobiDB-lite"/>
    </source>
</evidence>
<dbReference type="InterPro" id="IPR000873">
    <property type="entry name" value="AMP-dep_synth/lig_dom"/>
</dbReference>
<dbReference type="InterPro" id="IPR018391">
    <property type="entry name" value="PQQ_b-propeller_rpt"/>
</dbReference>
<sequence>MAEIEKVPKKMFSPKSTISLDEMFSQAALVFPDNLAVTYINELKQEDLTYQEVDKKALQISSYLKTFCKLQNTVVGIYTRIMLGFIACMIGVLRIPAAFAPIGLDWPVKMVKQFIETSGVNVVVVNVDLLEKFNQVLRLLEGSNKTFRLITECEVLKLNGFVVAVANEPIVSPDYEQSLGYVMQTSGTTGSPTVVKVPHACIVPNITSLAKIFGMTDKDSVAVVSPYTFDPFIVQVFLALSSGGRAVVVSDAFKLQTGKLCQILFDDLKISLFQPTPYLMYLIGQERIRRNILGQQSPLRILAFGGESCPTLSVLQKWKHHNCETRLFNLYGITEVSSWASCFEITDKELNDKDTIGSRKRVVVEDEVMDINEDSVPLGFPLEDTILEVRDENGLKIDEGVGCIFIGGRNRVCYLGNETSFHPGTMRSTADLGYIEENKLWFIGRKNRSIKRQAKNISLDWLERSLSKAFPDFIFCAVADTLSDAPQNEIYLFVKPETSYNERPFLTSLKRELREAFPPYACPDYVGIVSTIPLTSHGKVDTRALLKNCREEKNLSLGESVEEILKNIWLNGITLEDDSTVASSKRGVYGPGEQGDQANTNRSTLDMPPQVESEDMFVEHGGSSLAALRVANEIKTWFHQDVGSRDEELSELVDVILNSSFGKLCAYIKARVADKSCNREGTIGENMVENTSASQGDFHLASADENENSSEFCTRIGITSKPSKNNDDREVKTSVSLKRRKIEDNGKHTHPTEAATGNFSCFCSIQRGMRATTCSSCTASGIHGGVEHSQGALEASLSLKWKTNFHKCIDASPLVVGTNDKDLAVVYLGSHAHVLKAVYLASGMILWETCLGDRLESSAALSKCGLYVIVGCYDGKVYVLNRSNGHVVWTYQTSGPVKSSPCVDPSTRLVWIGSHDHHLYALDVNQRDCIASIDCGSSCFSSPWILHNPHLVFIGTLGGRLFCVDASTQSIKWSKQCPQPIFSSPLATSQAVVYACVNGIVYCCDLDRKPLWEFKTGDPVFSSPTMFWSSVANESKGYVLFGSHDGFVYCLSDSGEMRWKFKTDSQVYSTPFVAPVVRELKKPSEVTDKIMNCSSHLQMDIPDIKMSSEHARNTSGSTIEGRGVMSSRNDPVVVVCSIQGTIYCLSLDEGHLVSSWSFPGQVFSSPILVGNDILVGCRDDFLYCLTIN</sequence>
<dbReference type="SUPFAM" id="SSF56801">
    <property type="entry name" value="Acetyl-CoA synthetase-like"/>
    <property type="match status" value="1"/>
</dbReference>
<dbReference type="PANTHER" id="PTHR44394">
    <property type="entry name" value="BETA-ALANINE-ACTIVATING ENZYME"/>
    <property type="match status" value="1"/>
</dbReference>
<dbReference type="InterPro" id="IPR011047">
    <property type="entry name" value="Quinoprotein_ADH-like_sf"/>
</dbReference>
<evidence type="ECO:0000313" key="4">
    <source>
        <dbReference type="Proteomes" id="UP000515163"/>
    </source>
</evidence>
<dbReference type="Gene3D" id="3.30.300.30">
    <property type="match status" value="1"/>
</dbReference>
<protein>
    <submittedName>
        <fullName evidence="5">Beta-alanine-activating enzyme-like isoform X1</fullName>
    </submittedName>
</protein>